<dbReference type="InterPro" id="IPR044855">
    <property type="entry name" value="CoA-Trfase_III_dom3_sf"/>
</dbReference>
<dbReference type="Proteomes" id="UP001523392">
    <property type="component" value="Unassembled WGS sequence"/>
</dbReference>
<evidence type="ECO:0000313" key="2">
    <source>
        <dbReference type="EMBL" id="MCO6414587.1"/>
    </source>
</evidence>
<sequence length="374" mass="39451">MGPLQGLTILEFAGIGPGPFCGMVLADLGASVIRIDRKEGPPGDRLDVTGRGRRSLALDLKSPAAVEAALRLVARADALIEGFRPGVMERLGLGPEVCLARNPRLVYGRMTGWGQEGPLAQAAGHDMNYIALTGALWAIGRPGERPVPPLNLVGDYGGGGMLLAMGVLAALLAAQRSGQGQVVDAAMVDGAALLMAPIYGMKARGRWRNERGTNMLDGAAPWYDTYECADGRYLAVGPIEPQFFTLMMQKLGLDAARWPNRMEKASWPALKAEIAAAFRTRTRDDWAALFEGTDACVAPVLDMEEAPSHPHNLARGTFLSRDGAVQPAPAPRFSATPAEAGGPPPLRGEHSEAVLAEAGFSATELAALREAGAI</sequence>
<comment type="caution">
    <text evidence="2">The sequence shown here is derived from an EMBL/GenBank/DDBJ whole genome shotgun (WGS) entry which is preliminary data.</text>
</comment>
<keyword evidence="3" id="KW-1185">Reference proteome</keyword>
<keyword evidence="2" id="KW-0808">Transferase</keyword>
<dbReference type="PANTHER" id="PTHR48228">
    <property type="entry name" value="SUCCINYL-COA--D-CITRAMALATE COA-TRANSFERASE"/>
    <property type="match status" value="1"/>
</dbReference>
<organism evidence="2 3">
    <name type="scientific">Siccirubricoccus soli</name>
    <dbReference type="NCBI Taxonomy" id="2899147"/>
    <lineage>
        <taxon>Bacteria</taxon>
        <taxon>Pseudomonadati</taxon>
        <taxon>Pseudomonadota</taxon>
        <taxon>Alphaproteobacteria</taxon>
        <taxon>Acetobacterales</taxon>
        <taxon>Roseomonadaceae</taxon>
        <taxon>Siccirubricoccus</taxon>
    </lineage>
</organism>
<dbReference type="Gene3D" id="3.30.1540.10">
    <property type="entry name" value="formyl-coa transferase, domain 3"/>
    <property type="match status" value="1"/>
</dbReference>
<dbReference type="InterPro" id="IPR050509">
    <property type="entry name" value="CoA-transferase_III"/>
</dbReference>
<dbReference type="EMBL" id="JAFIRR010000001">
    <property type="protein sequence ID" value="MCO6414587.1"/>
    <property type="molecule type" value="Genomic_DNA"/>
</dbReference>
<name>A0ABT1CYW5_9PROT</name>
<dbReference type="InterPro" id="IPR003673">
    <property type="entry name" value="CoA-Trfase_fam_III"/>
</dbReference>
<dbReference type="Gene3D" id="3.40.50.10540">
    <property type="entry name" value="Crotonobetainyl-coa:carnitine coa-transferase, domain 1"/>
    <property type="match status" value="1"/>
</dbReference>
<dbReference type="GO" id="GO:0016740">
    <property type="term" value="F:transferase activity"/>
    <property type="evidence" value="ECO:0007669"/>
    <property type="project" value="UniProtKB-KW"/>
</dbReference>
<evidence type="ECO:0000313" key="3">
    <source>
        <dbReference type="Proteomes" id="UP001523392"/>
    </source>
</evidence>
<reference evidence="2 3" key="1">
    <citation type="submission" date="2021-12" db="EMBL/GenBank/DDBJ databases">
        <title>Siccirubricoccus leaddurans sp. nov., a high concentration Zn2+ tolerance bacterium.</title>
        <authorList>
            <person name="Cao Y."/>
        </authorList>
    </citation>
    <scope>NUCLEOTIDE SEQUENCE [LARGE SCALE GENOMIC DNA]</scope>
    <source>
        <strain evidence="2 3">KC 17139</strain>
    </source>
</reference>
<evidence type="ECO:0000256" key="1">
    <source>
        <dbReference type="SAM" id="MobiDB-lite"/>
    </source>
</evidence>
<dbReference type="SUPFAM" id="SSF89796">
    <property type="entry name" value="CoA-transferase family III (CaiB/BaiF)"/>
    <property type="match status" value="1"/>
</dbReference>
<dbReference type="Pfam" id="PF02515">
    <property type="entry name" value="CoA_transf_3"/>
    <property type="match status" value="1"/>
</dbReference>
<feature type="region of interest" description="Disordered" evidence="1">
    <location>
        <begin position="324"/>
        <end position="349"/>
    </location>
</feature>
<dbReference type="PANTHER" id="PTHR48228:SF5">
    <property type="entry name" value="ALPHA-METHYLACYL-COA RACEMASE"/>
    <property type="match status" value="1"/>
</dbReference>
<protein>
    <submittedName>
        <fullName evidence="2">CoA transferase</fullName>
    </submittedName>
</protein>
<dbReference type="InterPro" id="IPR023606">
    <property type="entry name" value="CoA-Trfase_III_dom_1_sf"/>
</dbReference>
<dbReference type="RefSeq" id="WP_252951178.1">
    <property type="nucleotide sequence ID" value="NZ_JAFIRR010000001.1"/>
</dbReference>
<accession>A0ABT1CYW5</accession>
<proteinExistence type="predicted"/>
<gene>
    <name evidence="2" type="ORF">JYK14_00125</name>
</gene>